<reference evidence="2" key="1">
    <citation type="submission" date="2022-01" db="EMBL/GenBank/DDBJ databases">
        <authorList>
            <person name="King R."/>
        </authorList>
    </citation>
    <scope>NUCLEOTIDE SEQUENCE</scope>
</reference>
<evidence type="ECO:0000256" key="1">
    <source>
        <dbReference type="SAM" id="MobiDB-lite"/>
    </source>
</evidence>
<proteinExistence type="predicted"/>
<accession>A0A9N9MCR5</accession>
<gene>
    <name evidence="2" type="ORF">CEUTPL_LOCUS334</name>
</gene>
<sequence>MNRLNRPEGNPNPENFGFHTLPGAGPRVGPSGEPSGNHPTYYQDATFGFGPLFPPLMPQNSPSAVQYQCFNPSSIQSPLPPEGYNLSQITQLDEELLDSEDFLKFLDHGCVIAEQIAYRHRNRSFFRKLLTVCAKTRSTIRKPNKTIPNINSKGIPWATRDSIHAFMHLVDTWKLMRGYWDNREVFSGCHLGIIRTMLNPEFRSCYLQWEKLTKEMTGHLMNMFYNLDQNFNAPSSSTELYNTPSPASLVNLTSSSSEETVINQLPFTDSSISTQTNSPIITPRGIIHLPVASVKETGNPANQTVSDSDKKENCNRRYISGNNYFPPGDYNVPKTGCIAQRIEGVDTDENLRKAQDAWANFQLELNLSTTTENNLENILSDYTDGKNPRVQQERKSLDLPVRDLHGRQSSTTLLGVCNPRGSRGGNPYELPGVGITETGLEYILKYLINRLMLVVGRNETEDLYGIIRKLLNEEYSHVNEVVRDLKYLTKVWDKSAVPPNNWTFEQKLQSLLITHFFAYDFDHIEGYPNEQVGALKFV</sequence>
<dbReference type="EMBL" id="OU892277">
    <property type="protein sequence ID" value="CAG9759587.1"/>
    <property type="molecule type" value="Genomic_DNA"/>
</dbReference>
<feature type="region of interest" description="Disordered" evidence="1">
    <location>
        <begin position="1"/>
        <end position="41"/>
    </location>
</feature>
<keyword evidence="3" id="KW-1185">Reference proteome</keyword>
<organism evidence="2 3">
    <name type="scientific">Ceutorhynchus assimilis</name>
    <name type="common">cabbage seed weevil</name>
    <dbReference type="NCBI Taxonomy" id="467358"/>
    <lineage>
        <taxon>Eukaryota</taxon>
        <taxon>Metazoa</taxon>
        <taxon>Ecdysozoa</taxon>
        <taxon>Arthropoda</taxon>
        <taxon>Hexapoda</taxon>
        <taxon>Insecta</taxon>
        <taxon>Pterygota</taxon>
        <taxon>Neoptera</taxon>
        <taxon>Endopterygota</taxon>
        <taxon>Coleoptera</taxon>
        <taxon>Polyphaga</taxon>
        <taxon>Cucujiformia</taxon>
        <taxon>Curculionidae</taxon>
        <taxon>Ceutorhynchinae</taxon>
        <taxon>Ceutorhynchus</taxon>
    </lineage>
</organism>
<name>A0A9N9MCR5_9CUCU</name>
<dbReference type="OrthoDB" id="1742084at2759"/>
<evidence type="ECO:0000313" key="3">
    <source>
        <dbReference type="Proteomes" id="UP001152799"/>
    </source>
</evidence>
<evidence type="ECO:0000313" key="2">
    <source>
        <dbReference type="EMBL" id="CAG9759587.1"/>
    </source>
</evidence>
<dbReference type="Proteomes" id="UP001152799">
    <property type="component" value="Chromosome 1"/>
</dbReference>
<dbReference type="AlphaFoldDB" id="A0A9N9MCR5"/>
<protein>
    <submittedName>
        <fullName evidence="2">Uncharacterized protein</fullName>
    </submittedName>
</protein>